<dbReference type="Proteomes" id="UP000314294">
    <property type="component" value="Unassembled WGS sequence"/>
</dbReference>
<protein>
    <submittedName>
        <fullName evidence="2">Uncharacterized protein</fullName>
    </submittedName>
</protein>
<proteinExistence type="predicted"/>
<evidence type="ECO:0000313" key="2">
    <source>
        <dbReference type="EMBL" id="TNN83268.1"/>
    </source>
</evidence>
<evidence type="ECO:0000313" key="3">
    <source>
        <dbReference type="Proteomes" id="UP000314294"/>
    </source>
</evidence>
<feature type="compositionally biased region" description="Low complexity" evidence="1">
    <location>
        <begin position="46"/>
        <end position="58"/>
    </location>
</feature>
<feature type="compositionally biased region" description="Basic and acidic residues" evidence="1">
    <location>
        <begin position="18"/>
        <end position="31"/>
    </location>
</feature>
<dbReference type="AlphaFoldDB" id="A0A4Z2J0R7"/>
<sequence>MQSAGVHEEEEEEEEGEDSSREEEGPGRESSSRSPGGGPEGRGPHGAVSARGGAWARAGGRGPEADGAPGSAGGLEAPPAVWEPRWMRWLTMMLFPKPPMDAMVVLCSRCTTAVMPPSAIRRRIRAKASSPEPNSGDSPGPMRVKRLLTWLKRHFMNLKHAKTTMKNTLLLRVTYSQCGASVPDTDGFFRAERRQPKPLEVTPLEVKPPEVKPPEVTPLEVKPLEVKALEVKPLEVTPLEVSEPTVLAANTRSFKVLKEE</sequence>
<gene>
    <name evidence="2" type="ORF">EYF80_006249</name>
</gene>
<organism evidence="2 3">
    <name type="scientific">Liparis tanakae</name>
    <name type="common">Tanaka's snailfish</name>
    <dbReference type="NCBI Taxonomy" id="230148"/>
    <lineage>
        <taxon>Eukaryota</taxon>
        <taxon>Metazoa</taxon>
        <taxon>Chordata</taxon>
        <taxon>Craniata</taxon>
        <taxon>Vertebrata</taxon>
        <taxon>Euteleostomi</taxon>
        <taxon>Actinopterygii</taxon>
        <taxon>Neopterygii</taxon>
        <taxon>Teleostei</taxon>
        <taxon>Neoteleostei</taxon>
        <taxon>Acanthomorphata</taxon>
        <taxon>Eupercaria</taxon>
        <taxon>Perciformes</taxon>
        <taxon>Cottioidei</taxon>
        <taxon>Cottales</taxon>
        <taxon>Liparidae</taxon>
        <taxon>Liparis</taxon>
    </lineage>
</organism>
<feature type="region of interest" description="Disordered" evidence="1">
    <location>
        <begin position="1"/>
        <end position="78"/>
    </location>
</feature>
<reference evidence="2 3" key="1">
    <citation type="submission" date="2019-03" db="EMBL/GenBank/DDBJ databases">
        <title>First draft genome of Liparis tanakae, snailfish: a comprehensive survey of snailfish specific genes.</title>
        <authorList>
            <person name="Kim W."/>
            <person name="Song I."/>
            <person name="Jeong J.-H."/>
            <person name="Kim D."/>
            <person name="Kim S."/>
            <person name="Ryu S."/>
            <person name="Song J.Y."/>
            <person name="Lee S.K."/>
        </authorList>
    </citation>
    <scope>NUCLEOTIDE SEQUENCE [LARGE SCALE GENOMIC DNA]</scope>
    <source>
        <tissue evidence="2">Muscle</tissue>
    </source>
</reference>
<feature type="compositionally biased region" description="Acidic residues" evidence="1">
    <location>
        <begin position="8"/>
        <end position="17"/>
    </location>
</feature>
<accession>A0A4Z2J0R7</accession>
<comment type="caution">
    <text evidence="2">The sequence shown here is derived from an EMBL/GenBank/DDBJ whole genome shotgun (WGS) entry which is preliminary data.</text>
</comment>
<dbReference type="EMBL" id="SRLO01000033">
    <property type="protein sequence ID" value="TNN83268.1"/>
    <property type="molecule type" value="Genomic_DNA"/>
</dbReference>
<name>A0A4Z2J0R7_9TELE</name>
<evidence type="ECO:0000256" key="1">
    <source>
        <dbReference type="SAM" id="MobiDB-lite"/>
    </source>
</evidence>
<keyword evidence="3" id="KW-1185">Reference proteome</keyword>